<evidence type="ECO:0000256" key="7">
    <source>
        <dbReference type="SAM" id="MobiDB-lite"/>
    </source>
</evidence>
<name>A0AAN9JT51_CANGL</name>
<evidence type="ECO:0000256" key="5">
    <source>
        <dbReference type="ARBA" id="ARBA00023242"/>
    </source>
</evidence>
<evidence type="ECO:0000259" key="8">
    <source>
        <dbReference type="PROSITE" id="PS50157"/>
    </source>
</evidence>
<accession>A0AAN9JT51</accession>
<feature type="region of interest" description="Disordered" evidence="7">
    <location>
        <begin position="1"/>
        <end position="40"/>
    </location>
</feature>
<feature type="compositionally biased region" description="Polar residues" evidence="7">
    <location>
        <begin position="12"/>
        <end position="23"/>
    </location>
</feature>
<keyword evidence="3 6" id="KW-0863">Zinc-finger</keyword>
<dbReference type="InterPro" id="IPR044246">
    <property type="entry name" value="ZFP3-like"/>
</dbReference>
<keyword evidence="2" id="KW-0479">Metal-binding</keyword>
<evidence type="ECO:0000256" key="2">
    <source>
        <dbReference type="ARBA" id="ARBA00022723"/>
    </source>
</evidence>
<dbReference type="Gene3D" id="3.30.160.60">
    <property type="entry name" value="Classic Zinc Finger"/>
    <property type="match status" value="1"/>
</dbReference>
<dbReference type="PROSITE" id="PS50157">
    <property type="entry name" value="ZINC_FINGER_C2H2_2"/>
    <property type="match status" value="1"/>
</dbReference>
<keyword evidence="10" id="KW-1185">Reference proteome</keyword>
<evidence type="ECO:0000256" key="4">
    <source>
        <dbReference type="ARBA" id="ARBA00022833"/>
    </source>
</evidence>
<dbReference type="PROSITE" id="PS00028">
    <property type="entry name" value="ZINC_FINGER_C2H2_1"/>
    <property type="match status" value="1"/>
</dbReference>
<dbReference type="Proteomes" id="UP001367508">
    <property type="component" value="Unassembled WGS sequence"/>
</dbReference>
<evidence type="ECO:0000256" key="1">
    <source>
        <dbReference type="ARBA" id="ARBA00004123"/>
    </source>
</evidence>
<keyword evidence="5" id="KW-0539">Nucleus</keyword>
<comment type="subcellular location">
    <subcellularLocation>
        <location evidence="1">Nucleus</location>
    </subcellularLocation>
</comment>
<dbReference type="PANTHER" id="PTHR47287:SF9">
    <property type="entry name" value="ZINC FINGER PROTEIN 4-LIKE"/>
    <property type="match status" value="1"/>
</dbReference>
<keyword evidence="4" id="KW-0862">Zinc</keyword>
<dbReference type="GO" id="GO:0008270">
    <property type="term" value="F:zinc ion binding"/>
    <property type="evidence" value="ECO:0007669"/>
    <property type="project" value="UniProtKB-KW"/>
</dbReference>
<gene>
    <name evidence="9" type="ORF">VNO77_42839</name>
</gene>
<comment type="caution">
    <text evidence="9">The sequence shown here is derived from an EMBL/GenBank/DDBJ whole genome shotgun (WGS) entry which is preliminary data.</text>
</comment>
<dbReference type="InterPro" id="IPR013087">
    <property type="entry name" value="Znf_C2H2_type"/>
</dbReference>
<feature type="compositionally biased region" description="Basic and acidic residues" evidence="7">
    <location>
        <begin position="25"/>
        <end position="40"/>
    </location>
</feature>
<dbReference type="SUPFAM" id="SSF57667">
    <property type="entry name" value="beta-beta-alpha zinc fingers"/>
    <property type="match status" value="1"/>
</dbReference>
<dbReference type="GO" id="GO:0005634">
    <property type="term" value="C:nucleus"/>
    <property type="evidence" value="ECO:0007669"/>
    <property type="project" value="UniProtKB-SubCell"/>
</dbReference>
<evidence type="ECO:0000313" key="9">
    <source>
        <dbReference type="EMBL" id="KAK7304945.1"/>
    </source>
</evidence>
<proteinExistence type="predicted"/>
<dbReference type="AlphaFoldDB" id="A0AAN9JT51"/>
<reference evidence="9 10" key="1">
    <citation type="submission" date="2024-01" db="EMBL/GenBank/DDBJ databases">
        <title>The genomes of 5 underutilized Papilionoideae crops provide insights into root nodulation and disease resistanc.</title>
        <authorList>
            <person name="Jiang F."/>
        </authorList>
    </citation>
    <scope>NUCLEOTIDE SEQUENCE [LARGE SCALE GENOMIC DNA]</scope>
    <source>
        <strain evidence="9">LVBAO_FW01</strain>
        <tissue evidence="9">Leaves</tissue>
    </source>
</reference>
<protein>
    <recommendedName>
        <fullName evidence="8">C2H2-type domain-containing protein</fullName>
    </recommendedName>
</protein>
<feature type="region of interest" description="Disordered" evidence="7">
    <location>
        <begin position="255"/>
        <end position="294"/>
    </location>
</feature>
<dbReference type="PANTHER" id="PTHR47287">
    <property type="entry name" value="C2H2 AND C2HC ZINC FINGERS SUPERFAMILY PROTEIN"/>
    <property type="match status" value="1"/>
</dbReference>
<evidence type="ECO:0000256" key="3">
    <source>
        <dbReference type="ARBA" id="ARBA00022771"/>
    </source>
</evidence>
<dbReference type="EMBL" id="JAYMYQ010000011">
    <property type="protein sequence ID" value="KAK7304945.1"/>
    <property type="molecule type" value="Genomic_DNA"/>
</dbReference>
<evidence type="ECO:0000313" key="10">
    <source>
        <dbReference type="Proteomes" id="UP001367508"/>
    </source>
</evidence>
<dbReference type="GO" id="GO:0009788">
    <property type="term" value="P:negative regulation of abscisic acid-activated signaling pathway"/>
    <property type="evidence" value="ECO:0007669"/>
    <property type="project" value="InterPro"/>
</dbReference>
<dbReference type="InterPro" id="IPR036236">
    <property type="entry name" value="Znf_C2H2_sf"/>
</dbReference>
<feature type="domain" description="C2H2-type" evidence="8">
    <location>
        <begin position="114"/>
        <end position="141"/>
    </location>
</feature>
<organism evidence="9 10">
    <name type="scientific">Canavalia gladiata</name>
    <name type="common">Sword bean</name>
    <name type="synonym">Dolichos gladiatus</name>
    <dbReference type="NCBI Taxonomy" id="3824"/>
    <lineage>
        <taxon>Eukaryota</taxon>
        <taxon>Viridiplantae</taxon>
        <taxon>Streptophyta</taxon>
        <taxon>Embryophyta</taxon>
        <taxon>Tracheophyta</taxon>
        <taxon>Spermatophyta</taxon>
        <taxon>Magnoliopsida</taxon>
        <taxon>eudicotyledons</taxon>
        <taxon>Gunneridae</taxon>
        <taxon>Pentapetalae</taxon>
        <taxon>rosids</taxon>
        <taxon>fabids</taxon>
        <taxon>Fabales</taxon>
        <taxon>Fabaceae</taxon>
        <taxon>Papilionoideae</taxon>
        <taxon>50 kb inversion clade</taxon>
        <taxon>NPAAA clade</taxon>
        <taxon>indigoferoid/millettioid clade</taxon>
        <taxon>Phaseoleae</taxon>
        <taxon>Canavalia</taxon>
    </lineage>
</organism>
<evidence type="ECO:0000256" key="6">
    <source>
        <dbReference type="PROSITE-ProRule" id="PRU00042"/>
    </source>
</evidence>
<sequence length="294" mass="32895">MATHDLEGCPSEASNLSTTSNGISHKVDPKEKKNDEVTIKEKHVKYEKDEASNSNFHSMLDSVKLSKDNSIHGSRVELDFFNLGNAKISSSCSTNNTKGRDENNEDITLEAKTFFCNFCKRKFSSSQALGGHQNAHKQERALAKRRQEFDNNFKNSHFSYYPYPISSFYGSYNRTLGVRIESMIQKPSYSALPNLRFGQGWWSRQEMLNPSLGRMKMESLYPSSKVGTFGSGTSLMLEDDHGTIGHIPFLEESSSNVTTKTKSAMDKPTMGDLHSDQKGTSNPNSFGIDLSLKL</sequence>